<dbReference type="InterPro" id="IPR005119">
    <property type="entry name" value="LysR_subst-bd"/>
</dbReference>
<dbReference type="Proteomes" id="UP000070058">
    <property type="component" value="Unassembled WGS sequence"/>
</dbReference>
<keyword evidence="4" id="KW-0804">Transcription</keyword>
<dbReference type="InterPro" id="IPR036390">
    <property type="entry name" value="WH_DNA-bd_sf"/>
</dbReference>
<dbReference type="PANTHER" id="PTHR30346">
    <property type="entry name" value="TRANSCRIPTIONAL DUAL REGULATOR HCAR-RELATED"/>
    <property type="match status" value="1"/>
</dbReference>
<dbReference type="RefSeq" id="WP_068628779.1">
    <property type="nucleotide sequence ID" value="NZ_LSZQ01000013.1"/>
</dbReference>
<evidence type="ECO:0000256" key="1">
    <source>
        <dbReference type="ARBA" id="ARBA00009437"/>
    </source>
</evidence>
<dbReference type="PRINTS" id="PR00039">
    <property type="entry name" value="HTHLYSR"/>
</dbReference>
<dbReference type="PROSITE" id="PS50931">
    <property type="entry name" value="HTH_LYSR"/>
    <property type="match status" value="1"/>
</dbReference>
<keyword evidence="3" id="KW-0238">DNA-binding</keyword>
<keyword evidence="2" id="KW-0805">Transcription regulation</keyword>
<keyword evidence="7" id="KW-1185">Reference proteome</keyword>
<dbReference type="SUPFAM" id="SSF46785">
    <property type="entry name" value="Winged helix' DNA-binding domain"/>
    <property type="match status" value="1"/>
</dbReference>
<dbReference type="GO" id="GO:0003677">
    <property type="term" value="F:DNA binding"/>
    <property type="evidence" value="ECO:0007669"/>
    <property type="project" value="UniProtKB-KW"/>
</dbReference>
<dbReference type="EMBL" id="LSZQ01000013">
    <property type="protein sequence ID" value="KXU37614.1"/>
    <property type="molecule type" value="Genomic_DNA"/>
</dbReference>
<dbReference type="CDD" id="cd08414">
    <property type="entry name" value="PBP2_LTTR_aromatics_like"/>
    <property type="match status" value="1"/>
</dbReference>
<reference evidence="7" key="1">
    <citation type="submission" date="2016-02" db="EMBL/GenBank/DDBJ databases">
        <authorList>
            <person name="Sanders J.G."/>
            <person name="Lin J.Y."/>
            <person name="Wertz J.T."/>
            <person name="Russell J.A."/>
            <person name="Moreau C.S."/>
            <person name="Powell S."/>
        </authorList>
    </citation>
    <scope>NUCLEOTIDE SEQUENCE [LARGE SCALE GENOMIC DNA]</scope>
    <source>
        <strain evidence="7">CAG34</strain>
    </source>
</reference>
<evidence type="ECO:0000256" key="4">
    <source>
        <dbReference type="ARBA" id="ARBA00023163"/>
    </source>
</evidence>
<name>A0A139SSV1_9BACT</name>
<sequence>MELRHLRYFVAVAEALNFRRAAERLHVAQPALSKQIQQMEDRLGVKLLHRNTGGVRLTDAGAVMLDEARDILERVEMAEAAVQDAASGSAGRLNVGNLGAITACFLPQALSLFRKRYPQVEVNLIETGVYDQLENLQSGKVHLGFMAERRLALPPALEAVEVLSTRPGVVMHGEHALASHPSISLDDLAMESLLTVGEPGRQARHQQYLHEIFASRGIRHRPLRRVGSFESLMAMIESGLGVSILLPLARGTDNVVYRPIKEEGEDLTAHVFAVWRRGIESQILQNFLSTLRSTCKGYGRSGEALAK</sequence>
<dbReference type="Gene3D" id="1.10.10.10">
    <property type="entry name" value="Winged helix-like DNA-binding domain superfamily/Winged helix DNA-binding domain"/>
    <property type="match status" value="1"/>
</dbReference>
<dbReference type="InterPro" id="IPR000847">
    <property type="entry name" value="LysR_HTH_N"/>
</dbReference>
<dbReference type="SUPFAM" id="SSF53850">
    <property type="entry name" value="Periplasmic binding protein-like II"/>
    <property type="match status" value="1"/>
</dbReference>
<dbReference type="GO" id="GO:0032993">
    <property type="term" value="C:protein-DNA complex"/>
    <property type="evidence" value="ECO:0007669"/>
    <property type="project" value="TreeGrafter"/>
</dbReference>
<evidence type="ECO:0000313" key="7">
    <source>
        <dbReference type="Proteomes" id="UP000070058"/>
    </source>
</evidence>
<evidence type="ECO:0000259" key="5">
    <source>
        <dbReference type="PROSITE" id="PS50931"/>
    </source>
</evidence>
<feature type="domain" description="HTH lysR-type" evidence="5">
    <location>
        <begin position="1"/>
        <end position="58"/>
    </location>
</feature>
<dbReference type="FunFam" id="1.10.10.10:FF:000001">
    <property type="entry name" value="LysR family transcriptional regulator"/>
    <property type="match status" value="1"/>
</dbReference>
<dbReference type="Gene3D" id="3.40.190.10">
    <property type="entry name" value="Periplasmic binding protein-like II"/>
    <property type="match status" value="2"/>
</dbReference>
<accession>A0A139SSV1</accession>
<comment type="caution">
    <text evidence="6">The sequence shown here is derived from an EMBL/GenBank/DDBJ whole genome shotgun (WGS) entry which is preliminary data.</text>
</comment>
<evidence type="ECO:0000256" key="2">
    <source>
        <dbReference type="ARBA" id="ARBA00023015"/>
    </source>
</evidence>
<evidence type="ECO:0000256" key="3">
    <source>
        <dbReference type="ARBA" id="ARBA00023125"/>
    </source>
</evidence>
<evidence type="ECO:0000313" key="6">
    <source>
        <dbReference type="EMBL" id="KXU37614.1"/>
    </source>
</evidence>
<organism evidence="6 7">
    <name type="scientific">Cephaloticoccus primus</name>
    <dbReference type="NCBI Taxonomy" id="1548207"/>
    <lineage>
        <taxon>Bacteria</taxon>
        <taxon>Pseudomonadati</taxon>
        <taxon>Verrucomicrobiota</taxon>
        <taxon>Opitutia</taxon>
        <taxon>Opitutales</taxon>
        <taxon>Opitutaceae</taxon>
        <taxon>Cephaloticoccus</taxon>
    </lineage>
</organism>
<dbReference type="PANTHER" id="PTHR30346:SF0">
    <property type="entry name" value="HCA OPERON TRANSCRIPTIONAL ACTIVATOR HCAR"/>
    <property type="match status" value="1"/>
</dbReference>
<dbReference type="OrthoDB" id="108771at2"/>
<gene>
    <name evidence="6" type="ORF">AXK11_02125</name>
</gene>
<dbReference type="InterPro" id="IPR036388">
    <property type="entry name" value="WH-like_DNA-bd_sf"/>
</dbReference>
<dbReference type="AlphaFoldDB" id="A0A139SSV1"/>
<protein>
    <recommendedName>
        <fullName evidence="5">HTH lysR-type domain-containing protein</fullName>
    </recommendedName>
</protein>
<dbReference type="GO" id="GO:0003700">
    <property type="term" value="F:DNA-binding transcription factor activity"/>
    <property type="evidence" value="ECO:0007669"/>
    <property type="project" value="InterPro"/>
</dbReference>
<dbReference type="Pfam" id="PF03466">
    <property type="entry name" value="LysR_substrate"/>
    <property type="match status" value="1"/>
</dbReference>
<proteinExistence type="inferred from homology"/>
<dbReference type="Pfam" id="PF00126">
    <property type="entry name" value="HTH_1"/>
    <property type="match status" value="1"/>
</dbReference>
<comment type="similarity">
    <text evidence="1">Belongs to the LysR transcriptional regulatory family.</text>
</comment>
<dbReference type="STRING" id="1548207.AXK11_02125"/>